<evidence type="ECO:0000256" key="1">
    <source>
        <dbReference type="ARBA" id="ARBA00004651"/>
    </source>
</evidence>
<evidence type="ECO:0000256" key="4">
    <source>
        <dbReference type="ARBA" id="ARBA00022692"/>
    </source>
</evidence>
<dbReference type="InterPro" id="IPR000515">
    <property type="entry name" value="MetI-like"/>
</dbReference>
<feature type="transmembrane region" description="Helical" evidence="7">
    <location>
        <begin position="115"/>
        <end position="135"/>
    </location>
</feature>
<comment type="similarity">
    <text evidence="7">Belongs to the binding-protein-dependent transport system permease family.</text>
</comment>
<comment type="caution">
    <text evidence="9">The sequence shown here is derived from an EMBL/GenBank/DDBJ whole genome shotgun (WGS) entry which is preliminary data.</text>
</comment>
<feature type="domain" description="ABC transmembrane type-1" evidence="8">
    <location>
        <begin position="76"/>
        <end position="256"/>
    </location>
</feature>
<keyword evidence="6 7" id="KW-0472">Membrane</keyword>
<evidence type="ECO:0000259" key="8">
    <source>
        <dbReference type="PROSITE" id="PS50928"/>
    </source>
</evidence>
<dbReference type="AlphaFoldDB" id="A0A9D1G834"/>
<dbReference type="PANTHER" id="PTHR30151">
    <property type="entry name" value="ALKANE SULFONATE ABC TRANSPORTER-RELATED, MEMBRANE SUBUNIT"/>
    <property type="match status" value="1"/>
</dbReference>
<feature type="transmembrane region" description="Helical" evidence="7">
    <location>
        <begin position="205"/>
        <end position="226"/>
    </location>
</feature>
<evidence type="ECO:0000313" key="10">
    <source>
        <dbReference type="Proteomes" id="UP000886893"/>
    </source>
</evidence>
<evidence type="ECO:0000256" key="7">
    <source>
        <dbReference type="RuleBase" id="RU363032"/>
    </source>
</evidence>
<evidence type="ECO:0000256" key="2">
    <source>
        <dbReference type="ARBA" id="ARBA00022448"/>
    </source>
</evidence>
<dbReference type="EMBL" id="DVKI01000045">
    <property type="protein sequence ID" value="HIT17040.1"/>
    <property type="molecule type" value="Genomic_DNA"/>
</dbReference>
<dbReference type="GO" id="GO:0005886">
    <property type="term" value="C:plasma membrane"/>
    <property type="evidence" value="ECO:0007669"/>
    <property type="project" value="UniProtKB-SubCell"/>
</dbReference>
<dbReference type="PROSITE" id="PS50928">
    <property type="entry name" value="ABC_TM1"/>
    <property type="match status" value="1"/>
</dbReference>
<keyword evidence="4 7" id="KW-0812">Transmembrane</keyword>
<evidence type="ECO:0000313" key="9">
    <source>
        <dbReference type="EMBL" id="HIT17040.1"/>
    </source>
</evidence>
<dbReference type="Gene3D" id="1.10.3720.10">
    <property type="entry name" value="MetI-like"/>
    <property type="match status" value="1"/>
</dbReference>
<feature type="transmembrane region" description="Helical" evidence="7">
    <location>
        <begin position="238"/>
        <end position="259"/>
    </location>
</feature>
<keyword evidence="3" id="KW-1003">Cell membrane</keyword>
<proteinExistence type="inferred from homology"/>
<dbReference type="Pfam" id="PF00528">
    <property type="entry name" value="BPD_transp_1"/>
    <property type="match status" value="1"/>
</dbReference>
<dbReference type="Proteomes" id="UP000886893">
    <property type="component" value="Unassembled WGS sequence"/>
</dbReference>
<dbReference type="SUPFAM" id="SSF161098">
    <property type="entry name" value="MetI-like"/>
    <property type="match status" value="1"/>
</dbReference>
<evidence type="ECO:0000256" key="3">
    <source>
        <dbReference type="ARBA" id="ARBA00022475"/>
    </source>
</evidence>
<reference evidence="9" key="1">
    <citation type="submission" date="2020-10" db="EMBL/GenBank/DDBJ databases">
        <authorList>
            <person name="Gilroy R."/>
        </authorList>
    </citation>
    <scope>NUCLEOTIDE SEQUENCE</scope>
    <source>
        <strain evidence="9">14508</strain>
    </source>
</reference>
<feature type="transmembrane region" description="Helical" evidence="7">
    <location>
        <begin position="141"/>
        <end position="162"/>
    </location>
</feature>
<accession>A0A9D1G834</accession>
<sequence>MNKNKTLTNQEKYVQSVKRNKLKIRLLQIATVIFIFGAWELLATVGVLDEFLFSKPSAIIKLLIQYIKSNEIFIHVGVSLYETLLGLIIGTLLGIGLAIVLWFSKTLTRILDPFLVVLNALPKTALAPILIIWAGTGIKGIVVVSISLSLIMTVISAHNFFVHVDEDKIKMLKSFNASKLQILTKLVLPSNVANLMSIVKINIGMSWVGVIVGEFLVSRFGIGYLVVYGGQVFKLDLVMMGVFVLAVLAYLMYLVVTLFEKYYRKRR</sequence>
<gene>
    <name evidence="9" type="ORF">IAD04_01495</name>
</gene>
<comment type="subcellular location">
    <subcellularLocation>
        <location evidence="1 7">Cell membrane</location>
        <topology evidence="1 7">Multi-pass membrane protein</topology>
    </subcellularLocation>
</comment>
<evidence type="ECO:0000256" key="5">
    <source>
        <dbReference type="ARBA" id="ARBA00022989"/>
    </source>
</evidence>
<protein>
    <submittedName>
        <fullName evidence="9">ABC transporter permease</fullName>
    </submittedName>
</protein>
<reference evidence="9" key="2">
    <citation type="journal article" date="2021" name="PeerJ">
        <title>Extensive microbial diversity within the chicken gut microbiome revealed by metagenomics and culture.</title>
        <authorList>
            <person name="Gilroy R."/>
            <person name="Ravi A."/>
            <person name="Getino M."/>
            <person name="Pursley I."/>
            <person name="Horton D.L."/>
            <person name="Alikhan N.F."/>
            <person name="Baker D."/>
            <person name="Gharbi K."/>
            <person name="Hall N."/>
            <person name="Watson M."/>
            <person name="Adriaenssens E.M."/>
            <person name="Foster-Nyarko E."/>
            <person name="Jarju S."/>
            <person name="Secka A."/>
            <person name="Antonio M."/>
            <person name="Oren A."/>
            <person name="Chaudhuri R.R."/>
            <person name="La Ragione R."/>
            <person name="Hildebrand F."/>
            <person name="Pallen M.J."/>
        </authorList>
    </citation>
    <scope>NUCLEOTIDE SEQUENCE</scope>
    <source>
        <strain evidence="9">14508</strain>
    </source>
</reference>
<dbReference type="GO" id="GO:0055085">
    <property type="term" value="P:transmembrane transport"/>
    <property type="evidence" value="ECO:0007669"/>
    <property type="project" value="InterPro"/>
</dbReference>
<name>A0A9D1G834_9FIRM</name>
<dbReference type="PANTHER" id="PTHR30151:SF19">
    <property type="entry name" value="ABC TRANSPORTER PERMEASE"/>
    <property type="match status" value="1"/>
</dbReference>
<dbReference type="InterPro" id="IPR035906">
    <property type="entry name" value="MetI-like_sf"/>
</dbReference>
<feature type="transmembrane region" description="Helical" evidence="7">
    <location>
        <begin position="26"/>
        <end position="48"/>
    </location>
</feature>
<organism evidence="9 10">
    <name type="scientific">Candidatus Caccosoma faecigallinarum</name>
    <dbReference type="NCBI Taxonomy" id="2840720"/>
    <lineage>
        <taxon>Bacteria</taxon>
        <taxon>Bacillati</taxon>
        <taxon>Bacillota</taxon>
        <taxon>Bacillota incertae sedis</taxon>
        <taxon>Candidatus Caccosoma</taxon>
    </lineage>
</organism>
<evidence type="ECO:0000256" key="6">
    <source>
        <dbReference type="ARBA" id="ARBA00023136"/>
    </source>
</evidence>
<keyword evidence="2 7" id="KW-0813">Transport</keyword>
<feature type="transmembrane region" description="Helical" evidence="7">
    <location>
        <begin position="84"/>
        <end position="103"/>
    </location>
</feature>
<keyword evidence="5 7" id="KW-1133">Transmembrane helix</keyword>